<evidence type="ECO:0000256" key="1">
    <source>
        <dbReference type="SAM" id="Phobius"/>
    </source>
</evidence>
<keyword evidence="1" id="KW-0472">Membrane</keyword>
<reference evidence="2 3" key="1">
    <citation type="journal article" date="2023" name="Microbiol. Spectr.">
        <title>Symbiosis of Carpenter Bees with Uncharacterized Lactic Acid Bacteria Showing NAD Auxotrophy.</title>
        <authorList>
            <person name="Kawasaki S."/>
            <person name="Ozawa K."/>
            <person name="Mori T."/>
            <person name="Yamamoto A."/>
            <person name="Ito M."/>
            <person name="Ohkuma M."/>
            <person name="Sakamoto M."/>
            <person name="Matsutani M."/>
        </authorList>
    </citation>
    <scope>NUCLEOTIDE SEQUENCE [LARGE SCALE GENOMIC DNA]</scope>
    <source>
        <strain evidence="2 3">XA3</strain>
    </source>
</reference>
<feature type="transmembrane region" description="Helical" evidence="1">
    <location>
        <begin position="6"/>
        <end position="25"/>
    </location>
</feature>
<evidence type="ECO:0000313" key="3">
    <source>
        <dbReference type="Proteomes" id="UP001321861"/>
    </source>
</evidence>
<dbReference type="EMBL" id="AP026802">
    <property type="protein sequence ID" value="BDR57564.1"/>
    <property type="molecule type" value="Genomic_DNA"/>
</dbReference>
<sequence length="126" mass="14486">MSNNGISFLIFLIIVIVIKQIIGYFNSKIYTQEYKEMINNRKNGYFGVGVYQPKFKIGQVCLIVIDDQNIIQDCRVIKGLSVFARFHPDDTIIKENIDSKALKSSKYYKSITLAIENALNAQKRRS</sequence>
<proteinExistence type="predicted"/>
<dbReference type="RefSeq" id="WP_317635525.1">
    <property type="nucleotide sequence ID" value="NZ_AP026802.1"/>
</dbReference>
<dbReference type="AlphaFoldDB" id="A0AAU9D1H4"/>
<protein>
    <recommendedName>
        <fullName evidence="4">Glucitol operon activator protein</fullName>
    </recommendedName>
</protein>
<keyword evidence="1" id="KW-1133">Transmembrane helix</keyword>
<evidence type="ECO:0008006" key="4">
    <source>
        <dbReference type="Google" id="ProtNLM"/>
    </source>
</evidence>
<accession>A0AAU9D1H4</accession>
<keyword evidence="1" id="KW-0812">Transmembrane</keyword>
<dbReference type="Pfam" id="PF06923">
    <property type="entry name" value="GutM"/>
    <property type="match status" value="1"/>
</dbReference>
<evidence type="ECO:0000313" key="2">
    <source>
        <dbReference type="EMBL" id="BDR57564.1"/>
    </source>
</evidence>
<keyword evidence="3" id="KW-1185">Reference proteome</keyword>
<dbReference type="KEGG" id="xap:XA3_00050"/>
<dbReference type="Proteomes" id="UP001321861">
    <property type="component" value="Chromosome"/>
</dbReference>
<gene>
    <name evidence="2" type="ORF">XA3_00050</name>
</gene>
<dbReference type="InterPro" id="IPR009693">
    <property type="entry name" value="Glucitol_operon_activator"/>
</dbReference>
<organism evidence="2 3">
    <name type="scientific">Xylocopilactobacillus apicola</name>
    <dbReference type="NCBI Taxonomy" id="2932184"/>
    <lineage>
        <taxon>Bacteria</taxon>
        <taxon>Bacillati</taxon>
        <taxon>Bacillota</taxon>
        <taxon>Bacilli</taxon>
        <taxon>Lactobacillales</taxon>
        <taxon>Lactobacillaceae</taxon>
        <taxon>Xylocopilactobacillus</taxon>
    </lineage>
</organism>
<name>A0AAU9D1H4_9LACO</name>